<keyword evidence="4" id="KW-1185">Reference proteome</keyword>
<keyword evidence="3" id="KW-0436">Ligase</keyword>
<dbReference type="Gene3D" id="3.30.300.30">
    <property type="match status" value="1"/>
</dbReference>
<dbReference type="Pfam" id="PF00501">
    <property type="entry name" value="AMP-binding"/>
    <property type="match status" value="1"/>
</dbReference>
<dbReference type="SUPFAM" id="SSF56801">
    <property type="entry name" value="Acetyl-CoA synthetase-like"/>
    <property type="match status" value="1"/>
</dbReference>
<dbReference type="InterPro" id="IPR000873">
    <property type="entry name" value="AMP-dep_synth/lig_dom"/>
</dbReference>
<dbReference type="PANTHER" id="PTHR43845">
    <property type="entry name" value="BLR5969 PROTEIN"/>
    <property type="match status" value="1"/>
</dbReference>
<evidence type="ECO:0000313" key="3">
    <source>
        <dbReference type="EMBL" id="MFC7613248.1"/>
    </source>
</evidence>
<protein>
    <submittedName>
        <fullName evidence="3">Phenylacetate--CoA ligase family protein</fullName>
    </submittedName>
</protein>
<reference evidence="4" key="1">
    <citation type="journal article" date="2019" name="Int. J. Syst. Evol. Microbiol.">
        <title>The Global Catalogue of Microorganisms (GCM) 10K type strain sequencing project: providing services to taxonomists for standard genome sequencing and annotation.</title>
        <authorList>
            <consortium name="The Broad Institute Genomics Platform"/>
            <consortium name="The Broad Institute Genome Sequencing Center for Infectious Disease"/>
            <person name="Wu L."/>
            <person name="Ma J."/>
        </authorList>
    </citation>
    <scope>NUCLEOTIDE SEQUENCE [LARGE SCALE GENOMIC DNA]</scope>
    <source>
        <strain evidence="4">JCM 17695</strain>
    </source>
</reference>
<evidence type="ECO:0000313" key="4">
    <source>
        <dbReference type="Proteomes" id="UP001596512"/>
    </source>
</evidence>
<accession>A0ABW2TL07</accession>
<dbReference type="Gene3D" id="3.40.50.12780">
    <property type="entry name" value="N-terminal domain of ligase-like"/>
    <property type="match status" value="1"/>
</dbReference>
<dbReference type="GO" id="GO:0016874">
    <property type="term" value="F:ligase activity"/>
    <property type="evidence" value="ECO:0007669"/>
    <property type="project" value="UniProtKB-KW"/>
</dbReference>
<comment type="caution">
    <text evidence="3">The sequence shown here is derived from an EMBL/GenBank/DDBJ whole genome shotgun (WGS) entry which is preliminary data.</text>
</comment>
<sequence length="267" mass="28756">MTERQVTLIRDLRPDVLTCTPSYAVHLGEACAAAGVEPTSLKVGIHGAEPWTNELKAQIEKLLGIRAYDIYGLSEIIGPGVAAESADSGGMLTVAEDHFYPECVDADGNPVPDGTPGELVFTTLTKTGMPLLRYRTGDVATLADAVPGSPRTLRRMSKLLGRTDDMLVVRGVNVYPTEIEAVVLADERVGPHYLVVDDRRAARPELRVAVESDQPVGDELAHRLRERLGLTVDLRVVPPGTVPRTEVGKAKRVVQWTSGPAPLPGLE</sequence>
<dbReference type="EMBL" id="JBHTEY010000004">
    <property type="protein sequence ID" value="MFC7613248.1"/>
    <property type="molecule type" value="Genomic_DNA"/>
</dbReference>
<dbReference type="InterPro" id="IPR042099">
    <property type="entry name" value="ANL_N_sf"/>
</dbReference>
<dbReference type="Pfam" id="PF14535">
    <property type="entry name" value="AMP-binding_C_2"/>
    <property type="match status" value="1"/>
</dbReference>
<feature type="domain" description="AMP-dependent ligase C-terminal" evidence="2">
    <location>
        <begin position="171"/>
        <end position="254"/>
    </location>
</feature>
<name>A0ABW2TL07_9PSEU</name>
<evidence type="ECO:0000259" key="2">
    <source>
        <dbReference type="Pfam" id="PF14535"/>
    </source>
</evidence>
<dbReference type="InterPro" id="IPR045851">
    <property type="entry name" value="AMP-bd_C_sf"/>
</dbReference>
<evidence type="ECO:0000259" key="1">
    <source>
        <dbReference type="Pfam" id="PF00501"/>
    </source>
</evidence>
<organism evidence="3 4">
    <name type="scientific">Actinokineospora soli</name>
    <dbReference type="NCBI Taxonomy" id="1048753"/>
    <lineage>
        <taxon>Bacteria</taxon>
        <taxon>Bacillati</taxon>
        <taxon>Actinomycetota</taxon>
        <taxon>Actinomycetes</taxon>
        <taxon>Pseudonocardiales</taxon>
        <taxon>Pseudonocardiaceae</taxon>
        <taxon>Actinokineospora</taxon>
    </lineage>
</organism>
<feature type="domain" description="AMP-dependent synthetase/ligase" evidence="1">
    <location>
        <begin position="5"/>
        <end position="121"/>
    </location>
</feature>
<dbReference type="PANTHER" id="PTHR43845:SF1">
    <property type="entry name" value="BLR5969 PROTEIN"/>
    <property type="match status" value="1"/>
</dbReference>
<dbReference type="InterPro" id="IPR028154">
    <property type="entry name" value="AMP-dep_Lig_C"/>
</dbReference>
<dbReference type="Proteomes" id="UP001596512">
    <property type="component" value="Unassembled WGS sequence"/>
</dbReference>
<gene>
    <name evidence="3" type="ORF">ACFQV2_06130</name>
</gene>
<proteinExistence type="predicted"/>